<evidence type="ECO:0000256" key="3">
    <source>
        <dbReference type="ARBA" id="ARBA00023159"/>
    </source>
</evidence>
<reference evidence="7 8" key="1">
    <citation type="submission" date="2023-03" db="EMBL/GenBank/DDBJ databases">
        <title>Bacillus Genome Sequencing.</title>
        <authorList>
            <person name="Dunlap C."/>
        </authorList>
    </citation>
    <scope>NUCLEOTIDE SEQUENCE [LARGE SCALE GENOMIC DNA]</scope>
    <source>
        <strain evidence="7 8">NRS-1351</strain>
    </source>
</reference>
<accession>A0ABU6DH79</accession>
<comment type="caution">
    <text evidence="7">The sequence shown here is derived from an EMBL/GenBank/DDBJ whole genome shotgun (WGS) entry which is preliminary data.</text>
</comment>
<keyword evidence="4" id="KW-0804">Transcription</keyword>
<evidence type="ECO:0000256" key="1">
    <source>
        <dbReference type="ARBA" id="ARBA00023015"/>
    </source>
</evidence>
<proteinExistence type="predicted"/>
<evidence type="ECO:0000313" key="8">
    <source>
        <dbReference type="Proteomes" id="UP001355653"/>
    </source>
</evidence>
<dbReference type="Proteomes" id="UP001355653">
    <property type="component" value="Unassembled WGS sequence"/>
</dbReference>
<dbReference type="InterPro" id="IPR012318">
    <property type="entry name" value="HTH_CRP"/>
</dbReference>
<dbReference type="InterPro" id="IPR000595">
    <property type="entry name" value="cNMP-bd_dom"/>
</dbReference>
<sequence length="233" mass="26408">MMDKLSYLSKIHIFEALPPEDLMEIDQMTPMTHFSAIPKGTIVQTPDSNRDGLFFIKTGKLRVYKINSEGKQYTAAILGAGNMFGEIDAFSLGTSDGYIETLEETLLCSVHKDQFEQFLLQRPELVLRFLKEVSKKLNEASELLERLALGTVHERVLYLLLRLSSQFGIPEEHFVKIDLPLTHMELAHMIGATRESVTNSLNELSKQGIIRSGRKKILVDQKKAKESFALDNH</sequence>
<dbReference type="Gene3D" id="2.60.120.10">
    <property type="entry name" value="Jelly Rolls"/>
    <property type="match status" value="1"/>
</dbReference>
<dbReference type="InterPro" id="IPR036390">
    <property type="entry name" value="WH_DNA-bd_sf"/>
</dbReference>
<dbReference type="SUPFAM" id="SSF51206">
    <property type="entry name" value="cAMP-binding domain-like"/>
    <property type="match status" value="1"/>
</dbReference>
<dbReference type="CDD" id="cd00038">
    <property type="entry name" value="CAP_ED"/>
    <property type="match status" value="1"/>
</dbReference>
<dbReference type="InterPro" id="IPR036388">
    <property type="entry name" value="WH-like_DNA-bd_sf"/>
</dbReference>
<dbReference type="SUPFAM" id="SSF46785">
    <property type="entry name" value="Winged helix' DNA-binding domain"/>
    <property type="match status" value="1"/>
</dbReference>
<dbReference type="Pfam" id="PF00027">
    <property type="entry name" value="cNMP_binding"/>
    <property type="match status" value="1"/>
</dbReference>
<dbReference type="PRINTS" id="PR00034">
    <property type="entry name" value="HTHCRP"/>
</dbReference>
<dbReference type="InterPro" id="IPR014710">
    <property type="entry name" value="RmlC-like_jellyroll"/>
</dbReference>
<evidence type="ECO:0000256" key="2">
    <source>
        <dbReference type="ARBA" id="ARBA00023125"/>
    </source>
</evidence>
<keyword evidence="3" id="KW-0010">Activator</keyword>
<evidence type="ECO:0000313" key="7">
    <source>
        <dbReference type="EMBL" id="MEB4796672.1"/>
    </source>
</evidence>
<evidence type="ECO:0000259" key="5">
    <source>
        <dbReference type="PROSITE" id="PS50042"/>
    </source>
</evidence>
<dbReference type="RefSeq" id="WP_127456149.1">
    <property type="nucleotide sequence ID" value="NZ_JAROBY010000037.1"/>
</dbReference>
<evidence type="ECO:0000256" key="4">
    <source>
        <dbReference type="ARBA" id="ARBA00023163"/>
    </source>
</evidence>
<dbReference type="Gene3D" id="1.10.10.10">
    <property type="entry name" value="Winged helix-like DNA-binding domain superfamily/Winged helix DNA-binding domain"/>
    <property type="match status" value="1"/>
</dbReference>
<dbReference type="PROSITE" id="PS50042">
    <property type="entry name" value="CNMP_BINDING_3"/>
    <property type="match status" value="1"/>
</dbReference>
<protein>
    <submittedName>
        <fullName evidence="7">Crp/Fnr family transcriptional regulator</fullName>
    </submittedName>
</protein>
<gene>
    <name evidence="7" type="ORF">P5G65_22435</name>
</gene>
<name>A0ABU6DH79_9BACL</name>
<dbReference type="SMART" id="SM00100">
    <property type="entry name" value="cNMP"/>
    <property type="match status" value="1"/>
</dbReference>
<dbReference type="InterPro" id="IPR050397">
    <property type="entry name" value="Env_Response_Regulators"/>
</dbReference>
<keyword evidence="2" id="KW-0238">DNA-binding</keyword>
<keyword evidence="1" id="KW-0805">Transcription regulation</keyword>
<dbReference type="PROSITE" id="PS51063">
    <property type="entry name" value="HTH_CRP_2"/>
    <property type="match status" value="1"/>
</dbReference>
<evidence type="ECO:0000259" key="6">
    <source>
        <dbReference type="PROSITE" id="PS51063"/>
    </source>
</evidence>
<feature type="domain" description="HTH crp-type" evidence="6">
    <location>
        <begin position="150"/>
        <end position="223"/>
    </location>
</feature>
<dbReference type="InterPro" id="IPR018490">
    <property type="entry name" value="cNMP-bd_dom_sf"/>
</dbReference>
<dbReference type="PANTHER" id="PTHR24567:SF74">
    <property type="entry name" value="HTH-TYPE TRANSCRIPTIONAL REGULATOR ARCR"/>
    <property type="match status" value="1"/>
</dbReference>
<dbReference type="PANTHER" id="PTHR24567">
    <property type="entry name" value="CRP FAMILY TRANSCRIPTIONAL REGULATORY PROTEIN"/>
    <property type="match status" value="1"/>
</dbReference>
<dbReference type="SMART" id="SM00419">
    <property type="entry name" value="HTH_CRP"/>
    <property type="match status" value="1"/>
</dbReference>
<dbReference type="Pfam" id="PF13545">
    <property type="entry name" value="HTH_Crp_2"/>
    <property type="match status" value="1"/>
</dbReference>
<dbReference type="EMBL" id="JAROBY010000037">
    <property type="protein sequence ID" value="MEB4796672.1"/>
    <property type="molecule type" value="Genomic_DNA"/>
</dbReference>
<keyword evidence="8" id="KW-1185">Reference proteome</keyword>
<organism evidence="7 8">
    <name type="scientific">Paenibacillus chondroitinus</name>
    <dbReference type="NCBI Taxonomy" id="59842"/>
    <lineage>
        <taxon>Bacteria</taxon>
        <taxon>Bacillati</taxon>
        <taxon>Bacillota</taxon>
        <taxon>Bacilli</taxon>
        <taxon>Bacillales</taxon>
        <taxon>Paenibacillaceae</taxon>
        <taxon>Paenibacillus</taxon>
    </lineage>
</organism>
<feature type="domain" description="Cyclic nucleotide-binding" evidence="5">
    <location>
        <begin position="13"/>
        <end position="136"/>
    </location>
</feature>